<reference evidence="1" key="2">
    <citation type="journal article" date="2015" name="Data Brief">
        <title>Shoot transcriptome of the giant reed, Arundo donax.</title>
        <authorList>
            <person name="Barrero R.A."/>
            <person name="Guerrero F.D."/>
            <person name="Moolhuijzen P."/>
            <person name="Goolsby J.A."/>
            <person name="Tidwell J."/>
            <person name="Bellgard S.E."/>
            <person name="Bellgard M.I."/>
        </authorList>
    </citation>
    <scope>NUCLEOTIDE SEQUENCE</scope>
    <source>
        <tissue evidence="1">Shoot tissue taken approximately 20 cm above the soil surface</tissue>
    </source>
</reference>
<dbReference type="AlphaFoldDB" id="A0A0A9GQA5"/>
<name>A0A0A9GQA5_ARUDO</name>
<evidence type="ECO:0000313" key="1">
    <source>
        <dbReference type="EMBL" id="JAE22878.1"/>
    </source>
</evidence>
<dbReference type="EMBL" id="GBRH01175018">
    <property type="protein sequence ID" value="JAE22878.1"/>
    <property type="molecule type" value="Transcribed_RNA"/>
</dbReference>
<proteinExistence type="predicted"/>
<reference evidence="1" key="1">
    <citation type="submission" date="2014-09" db="EMBL/GenBank/DDBJ databases">
        <authorList>
            <person name="Magalhaes I.L.F."/>
            <person name="Oliveira U."/>
            <person name="Santos F.R."/>
            <person name="Vidigal T.H.D.A."/>
            <person name="Brescovit A.D."/>
            <person name="Santos A.J."/>
        </authorList>
    </citation>
    <scope>NUCLEOTIDE SEQUENCE</scope>
    <source>
        <tissue evidence="1">Shoot tissue taken approximately 20 cm above the soil surface</tissue>
    </source>
</reference>
<sequence>MMKRRSIGYTHKLHSCKMKLMFGNHFVEKDVEQPDGSNMISS</sequence>
<organism evidence="1">
    <name type="scientific">Arundo donax</name>
    <name type="common">Giant reed</name>
    <name type="synonym">Donax arundinaceus</name>
    <dbReference type="NCBI Taxonomy" id="35708"/>
    <lineage>
        <taxon>Eukaryota</taxon>
        <taxon>Viridiplantae</taxon>
        <taxon>Streptophyta</taxon>
        <taxon>Embryophyta</taxon>
        <taxon>Tracheophyta</taxon>
        <taxon>Spermatophyta</taxon>
        <taxon>Magnoliopsida</taxon>
        <taxon>Liliopsida</taxon>
        <taxon>Poales</taxon>
        <taxon>Poaceae</taxon>
        <taxon>PACMAD clade</taxon>
        <taxon>Arundinoideae</taxon>
        <taxon>Arundineae</taxon>
        <taxon>Arundo</taxon>
    </lineage>
</organism>
<protein>
    <submittedName>
        <fullName evidence="1">Uncharacterized protein</fullName>
    </submittedName>
</protein>
<accession>A0A0A9GQA5</accession>